<proteinExistence type="predicted"/>
<reference evidence="1" key="1">
    <citation type="journal article" date="2014" name="Int. J. Syst. Evol. Microbiol.">
        <title>Complete genome sequence of Corynebacterium casei LMG S-19264T (=DSM 44701T), isolated from a smear-ripened cheese.</title>
        <authorList>
            <consortium name="US DOE Joint Genome Institute (JGI-PGF)"/>
            <person name="Walter F."/>
            <person name="Albersmeier A."/>
            <person name="Kalinowski J."/>
            <person name="Ruckert C."/>
        </authorList>
    </citation>
    <scope>NUCLEOTIDE SEQUENCE</scope>
    <source>
        <strain evidence="1">JCM 30078</strain>
    </source>
</reference>
<dbReference type="Proteomes" id="UP000635983">
    <property type="component" value="Unassembled WGS sequence"/>
</dbReference>
<comment type="caution">
    <text evidence="1">The sequence shown here is derived from an EMBL/GenBank/DDBJ whole genome shotgun (WGS) entry which is preliminary data.</text>
</comment>
<sequence>MHVVLLVIVDSKQLALANAGRIWESEREYGNVSASNGSRDIGITMWRAAERTEVNGRK</sequence>
<dbReference type="AlphaFoldDB" id="A0A917URR6"/>
<gene>
    <name evidence="1" type="ORF">GCM10009304_02780</name>
</gene>
<reference evidence="1" key="2">
    <citation type="submission" date="2020-09" db="EMBL/GenBank/DDBJ databases">
        <authorList>
            <person name="Sun Q."/>
            <person name="Ohkuma M."/>
        </authorList>
    </citation>
    <scope>NUCLEOTIDE SEQUENCE</scope>
    <source>
        <strain evidence="1">JCM 30078</strain>
    </source>
</reference>
<keyword evidence="2" id="KW-1185">Reference proteome</keyword>
<name>A0A917URR6_9PSED</name>
<evidence type="ECO:0000313" key="1">
    <source>
        <dbReference type="EMBL" id="GGJ80468.1"/>
    </source>
</evidence>
<evidence type="ECO:0000313" key="2">
    <source>
        <dbReference type="Proteomes" id="UP000635983"/>
    </source>
</evidence>
<accession>A0A917URR6</accession>
<protein>
    <submittedName>
        <fullName evidence="1">Uncharacterized protein</fullName>
    </submittedName>
</protein>
<organism evidence="1 2">
    <name type="scientific">Pseudomonas matsuisoli</name>
    <dbReference type="NCBI Taxonomy" id="1515666"/>
    <lineage>
        <taxon>Bacteria</taxon>
        <taxon>Pseudomonadati</taxon>
        <taxon>Pseudomonadota</taxon>
        <taxon>Gammaproteobacteria</taxon>
        <taxon>Pseudomonadales</taxon>
        <taxon>Pseudomonadaceae</taxon>
        <taxon>Pseudomonas</taxon>
    </lineage>
</organism>
<dbReference type="EMBL" id="BMPO01000001">
    <property type="protein sequence ID" value="GGJ80468.1"/>
    <property type="molecule type" value="Genomic_DNA"/>
</dbReference>